<evidence type="ECO:0000313" key="1">
    <source>
        <dbReference type="EMBL" id="ESA14839.1"/>
    </source>
</evidence>
<accession>U9U349</accession>
<name>U9U349_RHIID</name>
<dbReference type="AlphaFoldDB" id="U9U349"/>
<dbReference type="HOGENOM" id="CLU_2278919_0_0_1"/>
<organism evidence="1">
    <name type="scientific">Rhizophagus irregularis (strain DAOM 181602 / DAOM 197198 / MUCL 43194)</name>
    <name type="common">Arbuscular mycorrhizal fungus</name>
    <name type="synonym">Glomus intraradices</name>
    <dbReference type="NCBI Taxonomy" id="747089"/>
    <lineage>
        <taxon>Eukaryota</taxon>
        <taxon>Fungi</taxon>
        <taxon>Fungi incertae sedis</taxon>
        <taxon>Mucoromycota</taxon>
        <taxon>Glomeromycotina</taxon>
        <taxon>Glomeromycetes</taxon>
        <taxon>Glomerales</taxon>
        <taxon>Glomeraceae</taxon>
        <taxon>Rhizophagus</taxon>
    </lineage>
</organism>
<gene>
    <name evidence="1" type="ORF">GLOINDRAFT_24525</name>
</gene>
<sequence length="102" mass="11406">MLHFNDPGKFIIALCDKLKDFTKELIKSKGVELIPTHLTFFSGKDAINKSLIIVQEPNAAGKCLPMVYLLNKKATEKSKKYGRYTARGPLENLHQSYGPIGI</sequence>
<protein>
    <submittedName>
        <fullName evidence="1">Uncharacterized protein</fullName>
    </submittedName>
</protein>
<reference evidence="1" key="1">
    <citation type="submission" date="2013-07" db="EMBL/GenBank/DDBJ databases">
        <title>The genome of an arbuscular mycorrhizal fungus provides insights into the evolution of the oldest plant symbiosis.</title>
        <authorList>
            <consortium name="DOE Joint Genome Institute"/>
            <person name="Tisserant E."/>
            <person name="Malbreil M."/>
            <person name="Kuo A."/>
            <person name="Kohler A."/>
            <person name="Symeonidi A."/>
            <person name="Balestrini R."/>
            <person name="Charron P."/>
            <person name="Duensing N."/>
            <person name="Frei-dit-Frey N."/>
            <person name="Gianinazzi-Pearson V."/>
            <person name="Gilbert B."/>
            <person name="Handa Y."/>
            <person name="Hijri M."/>
            <person name="Kaul R."/>
            <person name="Kawaguchi M."/>
            <person name="Krajinski F."/>
            <person name="Lammers P."/>
            <person name="Lapierre D."/>
            <person name="Masclaux F.G."/>
            <person name="Murat C."/>
            <person name="Morin E."/>
            <person name="Ndikumana S."/>
            <person name="Pagni M."/>
            <person name="Petitpierre D."/>
            <person name="Requena N."/>
            <person name="Rosikiewicz P."/>
            <person name="Riley R."/>
            <person name="Saito K."/>
            <person name="San Clemente H."/>
            <person name="Shapiro H."/>
            <person name="van Tuinen D."/>
            <person name="Becard G."/>
            <person name="Bonfante P."/>
            <person name="Paszkowski U."/>
            <person name="Shachar-Hill Y."/>
            <person name="Young J.P."/>
            <person name="Sanders I.R."/>
            <person name="Henrissat B."/>
            <person name="Rensing S.A."/>
            <person name="Grigoriev I.V."/>
            <person name="Corradi N."/>
            <person name="Roux C."/>
            <person name="Martin F."/>
        </authorList>
    </citation>
    <scope>NUCLEOTIDE SEQUENCE</scope>
    <source>
        <strain evidence="1">DAOM 197198</strain>
    </source>
</reference>
<dbReference type="EMBL" id="KI282529">
    <property type="protein sequence ID" value="ESA14839.1"/>
    <property type="molecule type" value="Genomic_DNA"/>
</dbReference>
<proteinExistence type="predicted"/>